<keyword evidence="3" id="KW-1185">Reference proteome</keyword>
<reference evidence="2 3" key="1">
    <citation type="journal article" date="2014" name="PLoS ONE">
        <title>Global Analysis of Gene Expression Profiles in Physic Nut (Jatropha curcas L.) Seedlings Exposed to Salt Stress.</title>
        <authorList>
            <person name="Zhang L."/>
            <person name="Zhang C."/>
            <person name="Wu P."/>
            <person name="Chen Y."/>
            <person name="Li M."/>
            <person name="Jiang H."/>
            <person name="Wu G."/>
        </authorList>
    </citation>
    <scope>NUCLEOTIDE SEQUENCE [LARGE SCALE GENOMIC DNA]</scope>
    <source>
        <strain evidence="3">cv. GZQX0401</strain>
        <tissue evidence="2">Young leaves</tissue>
    </source>
</reference>
<evidence type="ECO:0000313" key="2">
    <source>
        <dbReference type="EMBL" id="KDP44663.1"/>
    </source>
</evidence>
<protein>
    <submittedName>
        <fullName evidence="2">Uncharacterized protein</fullName>
    </submittedName>
</protein>
<gene>
    <name evidence="2" type="ORF">JCGZ_19699</name>
</gene>
<feature type="region of interest" description="Disordered" evidence="1">
    <location>
        <begin position="65"/>
        <end position="99"/>
    </location>
</feature>
<sequence length="161" mass="17821">MGSFVTRIATYLRMWDPARPIYDSLGAGRGTRLDIDLMIHMKIVEKFGDTYRVIGAPAETTDEDIPAATNIEEDQPTPFSGFPSGAGTSGAEPSFQGTSTVSNDELFARMFSRMDMFDTRLTGMESMINDRFQSLEITQGSIDSRLDTLQSTRASPLSFRL</sequence>
<dbReference type="Proteomes" id="UP000027138">
    <property type="component" value="Unassembled WGS sequence"/>
</dbReference>
<evidence type="ECO:0000313" key="3">
    <source>
        <dbReference type="Proteomes" id="UP000027138"/>
    </source>
</evidence>
<dbReference type="EMBL" id="KK914244">
    <property type="protein sequence ID" value="KDP44663.1"/>
    <property type="molecule type" value="Genomic_DNA"/>
</dbReference>
<proteinExistence type="predicted"/>
<evidence type="ECO:0000256" key="1">
    <source>
        <dbReference type="SAM" id="MobiDB-lite"/>
    </source>
</evidence>
<accession>A0A067LBS4</accession>
<dbReference type="AlphaFoldDB" id="A0A067LBS4"/>
<name>A0A067LBS4_JATCU</name>
<feature type="compositionally biased region" description="Acidic residues" evidence="1">
    <location>
        <begin position="65"/>
        <end position="75"/>
    </location>
</feature>
<organism evidence="2 3">
    <name type="scientific">Jatropha curcas</name>
    <name type="common">Barbados nut</name>
    <dbReference type="NCBI Taxonomy" id="180498"/>
    <lineage>
        <taxon>Eukaryota</taxon>
        <taxon>Viridiplantae</taxon>
        <taxon>Streptophyta</taxon>
        <taxon>Embryophyta</taxon>
        <taxon>Tracheophyta</taxon>
        <taxon>Spermatophyta</taxon>
        <taxon>Magnoliopsida</taxon>
        <taxon>eudicotyledons</taxon>
        <taxon>Gunneridae</taxon>
        <taxon>Pentapetalae</taxon>
        <taxon>rosids</taxon>
        <taxon>fabids</taxon>
        <taxon>Malpighiales</taxon>
        <taxon>Euphorbiaceae</taxon>
        <taxon>Crotonoideae</taxon>
        <taxon>Jatropheae</taxon>
        <taxon>Jatropha</taxon>
    </lineage>
</organism>